<feature type="compositionally biased region" description="Basic and acidic residues" evidence="1">
    <location>
        <begin position="379"/>
        <end position="390"/>
    </location>
</feature>
<evidence type="ECO:0000313" key="4">
    <source>
        <dbReference type="Proteomes" id="UP001470230"/>
    </source>
</evidence>
<protein>
    <submittedName>
        <fullName evidence="3">Uncharacterized protein</fullName>
    </submittedName>
</protein>
<feature type="compositionally biased region" description="Low complexity" evidence="1">
    <location>
        <begin position="588"/>
        <end position="600"/>
    </location>
</feature>
<organism evidence="3 4">
    <name type="scientific">Tritrichomonas musculus</name>
    <dbReference type="NCBI Taxonomy" id="1915356"/>
    <lineage>
        <taxon>Eukaryota</taxon>
        <taxon>Metamonada</taxon>
        <taxon>Parabasalia</taxon>
        <taxon>Tritrichomonadida</taxon>
        <taxon>Tritrichomonadidae</taxon>
        <taxon>Tritrichomonas</taxon>
    </lineage>
</organism>
<accession>A0ABR2HTL6</accession>
<dbReference type="Proteomes" id="UP001470230">
    <property type="component" value="Unassembled WGS sequence"/>
</dbReference>
<feature type="region of interest" description="Disordered" evidence="1">
    <location>
        <begin position="579"/>
        <end position="647"/>
    </location>
</feature>
<name>A0ABR2HTL6_9EUKA</name>
<evidence type="ECO:0000256" key="2">
    <source>
        <dbReference type="SAM" id="Phobius"/>
    </source>
</evidence>
<reference evidence="3 4" key="1">
    <citation type="submission" date="2024-04" db="EMBL/GenBank/DDBJ databases">
        <title>Tritrichomonas musculus Genome.</title>
        <authorList>
            <person name="Alves-Ferreira E."/>
            <person name="Grigg M."/>
            <person name="Lorenzi H."/>
            <person name="Galac M."/>
        </authorList>
    </citation>
    <scope>NUCLEOTIDE SEQUENCE [LARGE SCALE GENOMIC DNA]</scope>
    <source>
        <strain evidence="3 4">EAF2021</strain>
    </source>
</reference>
<feature type="region of interest" description="Disordered" evidence="1">
    <location>
        <begin position="379"/>
        <end position="427"/>
    </location>
</feature>
<feature type="transmembrane region" description="Helical" evidence="2">
    <location>
        <begin position="200"/>
        <end position="219"/>
    </location>
</feature>
<dbReference type="EMBL" id="JAPFFF010000023">
    <property type="protein sequence ID" value="KAK8852456.1"/>
    <property type="molecule type" value="Genomic_DNA"/>
</dbReference>
<gene>
    <name evidence="3" type="ORF">M9Y10_017432</name>
</gene>
<evidence type="ECO:0000256" key="1">
    <source>
        <dbReference type="SAM" id="MobiDB-lite"/>
    </source>
</evidence>
<keyword evidence="4" id="KW-1185">Reference proteome</keyword>
<keyword evidence="2" id="KW-1133">Transmembrane helix</keyword>
<keyword evidence="2" id="KW-0472">Membrane</keyword>
<sequence length="1157" mass="130731">MKSRRIKIAVKTDSEEWKNIQSLISANYYFELPKTFIPEGEEKGANFVPEFINYDQSLVAFNGFGSDPYLRPFLYLNVVCVKNDKIEEAKIEEIISWIENNNILETTYLVILIQDKKVFGNPKPVNIDEIMSSIKDEKDIINFSVKQRKQTQELIEEVKNSIKDHIINDCNKYKNGVNNRLKETFANQQSRQRLTVWRNLLYFFFGFYNISLKGFARAYKILARFGQISLAELLKHDIDAEQVTTHPFTEKQEPIDSLMFSLHGEMAVSYAKADFASLVNYFFKHFGLMRSKCTTKEEDIEVSKWGEKAINTILSFGEMMTHPRVASHLLFRKLQLIKERNGSPKDISTLYRTLRKLLPGRVYTITSLDTDYLSWKSEKRKEKMKKDKNNSELTENTSNSNLNENESNSNLNENESNSNLTDDLTVSVHPRVSRQKSIYIDFEQADEADAINNFTKEEKNRPSMLGWPNVTSVLETIFKDKISKGEYDLSIPYAIRLLSDSSQFARKAAVFDSLTSNPNSVSIKSPFSLKITIKTDAFERVVNASTPIDLIAEVQTPKWLPLNFDTTLLRLIRPSGPTRMSMVSQQDSLSSLPTLGGSTKSSRKSNRMSAMGNDSPLSDSPTPLHNRSRSQSLSLTPSPSQEFTNQSESLYPAKGLTFSSKNNPDENDDEKVNQKANSKYNEKRALFKDVCIRAPGNWFVAIIGFRFKNLTIYYDLMPKNYMIKVDKGLNAPITVDFPKVFRLNKGTVSNLKAVMKIDYTNIASVRCFHQLSFIDDIDGLIENCKMNEVNLSVVDKRTDKKNKRSMINSNIQVSNNGTTSYQFERSLSKSNLNLISAGNSLTAQSPLSLTSFESSFEIPMLNANAGPSLSAYASIPPQNGTATFSDGSTAEFQIDKDGRFFYLSETSSPILKVATIPFTFNIDPKGTGSTDEDDDNNEELRMPSTTALLVDSKIDAHKWQVAFVHALECPLVCRSRIVTKKVVHVELHNKCEVPLTIQKVTEKNMDKSPKITIQPGRMYYLIHTHVHKPLKVLVSDGFGEPIEKVWNFDKSMICPELISKIEKRDEYPSGVPINVEFDLPACSYKYLKSDSFAVVGVTKANKFEGGKVNFQIIPVAVGVIETPNMKINGVVHSVLPKFINVTSSSVMSVGPLLDKSC</sequence>
<evidence type="ECO:0000313" key="3">
    <source>
        <dbReference type="EMBL" id="KAK8852456.1"/>
    </source>
</evidence>
<feature type="compositionally biased region" description="Low complexity" evidence="1">
    <location>
        <begin position="629"/>
        <end position="641"/>
    </location>
</feature>
<comment type="caution">
    <text evidence="3">The sequence shown here is derived from an EMBL/GenBank/DDBJ whole genome shotgun (WGS) entry which is preliminary data.</text>
</comment>
<feature type="compositionally biased region" description="Low complexity" evidence="1">
    <location>
        <begin position="391"/>
        <end position="421"/>
    </location>
</feature>
<proteinExistence type="predicted"/>
<feature type="compositionally biased region" description="Polar residues" evidence="1">
    <location>
        <begin position="615"/>
        <end position="625"/>
    </location>
</feature>
<keyword evidence="2" id="KW-0812">Transmembrane</keyword>
<feature type="region of interest" description="Disordered" evidence="1">
    <location>
        <begin position="654"/>
        <end position="673"/>
    </location>
</feature>